<comment type="caution">
    <text evidence="2">The sequence shown here is derived from an EMBL/GenBank/DDBJ whole genome shotgun (WGS) entry which is preliminary data.</text>
</comment>
<proteinExistence type="predicted"/>
<accession>A0ABD3NIC5</accession>
<dbReference type="Gene3D" id="2.60.40.790">
    <property type="match status" value="1"/>
</dbReference>
<sequence length="400" mass="43598">MNDAAGVPEDDMTPAERERWLRDRGVVIETSIDRRRAETILSDEGRDEAPGIVEMVRGLAIEGGVDVDEVVDGIKFVYIPHDDSRPVSTLTLPRRLADALGPTSGGGGDVIPIYVRSYFADGASIDVNLFEEQARKQNHHSLLGGTEQLRLDGIKSSSLDDVAAKGSVETFPLVRPSTTNHHVGEYVYLDEVGMLKNLPINKRASSLALRCGYNPPPNFYGDVFVGRISSVPHVHNVDITREDVLDANREWIVRAPGENIAWQKMVDDVTGREGMCQPDHAGTEGVAVHVNGGGDDEDGGGGCSYSWTQNEEEVEITVSLNRLGGGGKMEMAMDKSSIDVVFRPQKISVKRDGELILDVQSYSRLDVNGCTWTLDEGGLVITCEKASEGEIWPRLELSPG</sequence>
<dbReference type="AlphaFoldDB" id="A0ABD3NIC5"/>
<organism evidence="2 3">
    <name type="scientific">Stephanodiscus triporus</name>
    <dbReference type="NCBI Taxonomy" id="2934178"/>
    <lineage>
        <taxon>Eukaryota</taxon>
        <taxon>Sar</taxon>
        <taxon>Stramenopiles</taxon>
        <taxon>Ochrophyta</taxon>
        <taxon>Bacillariophyta</taxon>
        <taxon>Coscinodiscophyceae</taxon>
        <taxon>Thalassiosirophycidae</taxon>
        <taxon>Stephanodiscales</taxon>
        <taxon>Stephanodiscaceae</taxon>
        <taxon>Stephanodiscus</taxon>
    </lineage>
</organism>
<dbReference type="InterPro" id="IPR007052">
    <property type="entry name" value="CS_dom"/>
</dbReference>
<dbReference type="Pfam" id="PF04969">
    <property type="entry name" value="CS"/>
    <property type="match status" value="1"/>
</dbReference>
<gene>
    <name evidence="2" type="ORF">ACHAW5_003773</name>
</gene>
<feature type="domain" description="CS" evidence="1">
    <location>
        <begin position="300"/>
        <end position="396"/>
    </location>
</feature>
<dbReference type="InterPro" id="IPR008978">
    <property type="entry name" value="HSP20-like_chaperone"/>
</dbReference>
<protein>
    <recommendedName>
        <fullName evidence="1">CS domain-containing protein</fullName>
    </recommendedName>
</protein>
<evidence type="ECO:0000313" key="2">
    <source>
        <dbReference type="EMBL" id="KAL3774701.1"/>
    </source>
</evidence>
<evidence type="ECO:0000313" key="3">
    <source>
        <dbReference type="Proteomes" id="UP001530315"/>
    </source>
</evidence>
<reference evidence="2 3" key="1">
    <citation type="submission" date="2024-10" db="EMBL/GenBank/DDBJ databases">
        <title>Updated reference genomes for cyclostephanoid diatoms.</title>
        <authorList>
            <person name="Roberts W.R."/>
            <person name="Alverson A.J."/>
        </authorList>
    </citation>
    <scope>NUCLEOTIDE SEQUENCE [LARGE SCALE GENOMIC DNA]</scope>
    <source>
        <strain evidence="2 3">AJA276-08</strain>
    </source>
</reference>
<name>A0ABD3NIC5_9STRA</name>
<dbReference type="Proteomes" id="UP001530315">
    <property type="component" value="Unassembled WGS sequence"/>
</dbReference>
<keyword evidence="3" id="KW-1185">Reference proteome</keyword>
<dbReference type="PROSITE" id="PS51203">
    <property type="entry name" value="CS"/>
    <property type="match status" value="1"/>
</dbReference>
<dbReference type="EMBL" id="JALLAZ020001451">
    <property type="protein sequence ID" value="KAL3774701.1"/>
    <property type="molecule type" value="Genomic_DNA"/>
</dbReference>
<dbReference type="CDD" id="cd06467">
    <property type="entry name" value="p23_NUDC_like"/>
    <property type="match status" value="1"/>
</dbReference>
<evidence type="ECO:0000259" key="1">
    <source>
        <dbReference type="PROSITE" id="PS51203"/>
    </source>
</evidence>
<dbReference type="SUPFAM" id="SSF49764">
    <property type="entry name" value="HSP20-like chaperones"/>
    <property type="match status" value="1"/>
</dbReference>